<protein>
    <submittedName>
        <fullName evidence="1">SGNH/GDSL hydrolase family protein</fullName>
    </submittedName>
</protein>
<accession>A0A6B8M8K8</accession>
<dbReference type="GO" id="GO:0016788">
    <property type="term" value="F:hydrolase activity, acting on ester bonds"/>
    <property type="evidence" value="ECO:0007669"/>
    <property type="project" value="UniProtKB-ARBA"/>
</dbReference>
<dbReference type="Proteomes" id="UP000422569">
    <property type="component" value="Chromosome"/>
</dbReference>
<gene>
    <name evidence="1" type="ORF">F7D14_16495</name>
</gene>
<sequence>MRIVILGGSNSGPKNGWAASLAEIAPEHRIENRFLGAVGSLFGLLRLLKMQQERGEKPDVVVFEYALNDSLWLLGGNITMKLVEEALHDVATLCSREGIRLLFLCLCLRPPEATGEAELSQIMNHLYRSVATARGVADCLLQIDILGEIAQSQYIDSAHIGPDPSMKVAQAVAARLREPIPVPRGGGRGLSFAYLNSEEGRIDGPGERMSIQTSVFEGPSVTLRRGGACVFETKGRLVALLLRSTEESGSYTIRAGDSVLRKNAQSLARENVPNLMALHYVTAELPEAPRASIEMTGSEEALTAAPYDLTLMDGPPLVPFGEQTLELAGAMVRRRRSWLDKAKARLFRD</sequence>
<dbReference type="KEGG" id="mpar:F7D14_16495"/>
<dbReference type="Gene3D" id="3.40.50.1110">
    <property type="entry name" value="SGNH hydrolase"/>
    <property type="match status" value="1"/>
</dbReference>
<dbReference type="InterPro" id="IPR036514">
    <property type="entry name" value="SGNH_hydro_sf"/>
</dbReference>
<proteinExistence type="predicted"/>
<evidence type="ECO:0000313" key="2">
    <source>
        <dbReference type="Proteomes" id="UP000422569"/>
    </source>
</evidence>
<dbReference type="SUPFAM" id="SSF52266">
    <property type="entry name" value="SGNH hydrolase"/>
    <property type="match status" value="1"/>
</dbReference>
<reference evidence="1 2" key="1">
    <citation type="submission" date="2019-09" db="EMBL/GenBank/DDBJ databases">
        <title>Isolation and complete genome sequencing of Methylocystis species.</title>
        <authorList>
            <person name="Rumah B.L."/>
            <person name="Stead C.E."/>
            <person name="Stevens B.C."/>
            <person name="Minton N.P."/>
            <person name="Grosse-Honebrink A."/>
            <person name="Zhang Y."/>
        </authorList>
    </citation>
    <scope>NUCLEOTIDE SEQUENCE [LARGE SCALE GENOMIC DNA]</scope>
    <source>
        <strain evidence="1 2">BRCS2</strain>
    </source>
</reference>
<organism evidence="1 2">
    <name type="scientific">Methylocystis parvus</name>
    <dbReference type="NCBI Taxonomy" id="134"/>
    <lineage>
        <taxon>Bacteria</taxon>
        <taxon>Pseudomonadati</taxon>
        <taxon>Pseudomonadota</taxon>
        <taxon>Alphaproteobacteria</taxon>
        <taxon>Hyphomicrobiales</taxon>
        <taxon>Methylocystaceae</taxon>
        <taxon>Methylocystis</taxon>
    </lineage>
</organism>
<evidence type="ECO:0000313" key="1">
    <source>
        <dbReference type="EMBL" id="QGM98926.1"/>
    </source>
</evidence>
<dbReference type="EMBL" id="CP044331">
    <property type="protein sequence ID" value="QGM98926.1"/>
    <property type="molecule type" value="Genomic_DNA"/>
</dbReference>
<dbReference type="RefSeq" id="WP_016920544.1">
    <property type="nucleotide sequence ID" value="NZ_CP044331.1"/>
</dbReference>
<keyword evidence="2" id="KW-1185">Reference proteome</keyword>
<keyword evidence="1" id="KW-0378">Hydrolase</keyword>
<name>A0A6B8M8K8_9HYPH</name>
<dbReference type="AlphaFoldDB" id="A0A6B8M8K8"/>